<protein>
    <submittedName>
        <fullName evidence="1">Uncharacterized protein</fullName>
    </submittedName>
</protein>
<proteinExistence type="predicted"/>
<evidence type="ECO:0000313" key="1">
    <source>
        <dbReference type="EMBL" id="ALR87110.1"/>
    </source>
</evidence>
<reference evidence="1" key="1">
    <citation type="journal article" date="2016" name="Arch. Virol.">
        <title>A novel nonsegmented double-stranded RNA mycovirus identified in the phytopathogenic fungus Nigrospora oryzae shows similarity to partitivirus-like viruses.</title>
        <authorList>
            <person name="Zhou Q."/>
            <person name="Zhong J."/>
            <person name="Hu Y."/>
            <person name="Gao B.D."/>
        </authorList>
    </citation>
    <scope>NUCLEOTIDE SEQUENCE</scope>
    <source>
        <strain evidence="1">HN-21</strain>
    </source>
</reference>
<accession>A0A0U2URY9</accession>
<name>A0A0U2URY9_9VIRU</name>
<dbReference type="EMBL" id="KT258976">
    <property type="protein sequence ID" value="ALR87110.1"/>
    <property type="molecule type" value="Genomic_RNA"/>
</dbReference>
<organism evidence="1">
    <name type="scientific">Nigrospora oryzae unassigned RNA virus 1</name>
    <dbReference type="NCBI Taxonomy" id="1762895"/>
    <lineage>
        <taxon>Viruses</taxon>
    </lineage>
</organism>
<sequence>MSTTNAIDSELVAAFNSHFKLKATPQAVGRLLGSPHVRPWYAEYRAAKASSSALPDQWKDAGMTAEEWASVMPAKTHRTEARAASQKRLSELAERYKRDVEVVNTETMLALRQHESPMVLVVEGGYEQLSLAAQARIEEMTDPDARAGQLKAELAAARKTWLERARSGANPFRV</sequence>